<feature type="domain" description="2EXR" evidence="1">
    <location>
        <begin position="87"/>
        <end position="191"/>
    </location>
</feature>
<proteinExistence type="predicted"/>
<dbReference type="Proteomes" id="UP000184330">
    <property type="component" value="Unassembled WGS sequence"/>
</dbReference>
<dbReference type="Pfam" id="PF20150">
    <property type="entry name" value="2EXR"/>
    <property type="match status" value="1"/>
</dbReference>
<dbReference type="AlphaFoldDB" id="A0A1L7WII2"/>
<protein>
    <recommendedName>
        <fullName evidence="1">2EXR domain-containing protein</fullName>
    </recommendedName>
</protein>
<dbReference type="PANTHER" id="PTHR35910:SF6">
    <property type="entry name" value="2EXR DOMAIN-CONTAINING PROTEIN"/>
    <property type="match status" value="1"/>
</dbReference>
<keyword evidence="3" id="KW-1185">Reference proteome</keyword>
<evidence type="ECO:0000259" key="1">
    <source>
        <dbReference type="Pfam" id="PF20150"/>
    </source>
</evidence>
<evidence type="ECO:0000313" key="3">
    <source>
        <dbReference type="Proteomes" id="UP000184330"/>
    </source>
</evidence>
<dbReference type="PANTHER" id="PTHR35910">
    <property type="entry name" value="2EXR DOMAIN-CONTAINING PROTEIN"/>
    <property type="match status" value="1"/>
</dbReference>
<accession>A0A1L7WII2</accession>
<dbReference type="OrthoDB" id="3513872at2759"/>
<evidence type="ECO:0000313" key="2">
    <source>
        <dbReference type="EMBL" id="CZR52567.1"/>
    </source>
</evidence>
<dbReference type="InterPro" id="IPR045518">
    <property type="entry name" value="2EXR"/>
</dbReference>
<sequence>MEVQITTRIADSTAIHALDPKASEAGGIQEISNSSTGTLKDLVNTPPGGQDPDRILLGREFYVASFTDTLKDPAIASSTAFHTSLDRFKDLPGEVANKIWKYALPGPRTIAVTTKSISKYPKSTENYGGRYYPLLKKDEGILIVKFGVHPVATALLHVCRRSRDIAQQKYTPCFRGTHRKPIYFCREEDTLYFPTSADLLYFSGQGDYGPYGSERKTFERRVECPTMEAVNHITNMPSLRTITVVRDGWFVERLLGLHPLSVSSLLANLEDDDEEYVLDHWVWKWTKPLNVKESTLIEHENGFRIPEVVFEKKGIMELKAHVAEMTKNEDYRWLDIAVIPTNGQ</sequence>
<name>A0A1L7WII2_9HELO</name>
<dbReference type="EMBL" id="FJOG01000003">
    <property type="protein sequence ID" value="CZR52567.1"/>
    <property type="molecule type" value="Genomic_DNA"/>
</dbReference>
<gene>
    <name evidence="2" type="ORF">PAC_02444</name>
</gene>
<organism evidence="2 3">
    <name type="scientific">Phialocephala subalpina</name>
    <dbReference type="NCBI Taxonomy" id="576137"/>
    <lineage>
        <taxon>Eukaryota</taxon>
        <taxon>Fungi</taxon>
        <taxon>Dikarya</taxon>
        <taxon>Ascomycota</taxon>
        <taxon>Pezizomycotina</taxon>
        <taxon>Leotiomycetes</taxon>
        <taxon>Helotiales</taxon>
        <taxon>Mollisiaceae</taxon>
        <taxon>Phialocephala</taxon>
        <taxon>Phialocephala fortinii species complex</taxon>
    </lineage>
</organism>
<reference evidence="2 3" key="1">
    <citation type="submission" date="2016-03" db="EMBL/GenBank/DDBJ databases">
        <authorList>
            <person name="Ploux O."/>
        </authorList>
    </citation>
    <scope>NUCLEOTIDE SEQUENCE [LARGE SCALE GENOMIC DNA]</scope>
    <source>
        <strain evidence="2 3">UAMH 11012</strain>
    </source>
</reference>